<feature type="transmembrane region" description="Helical" evidence="1">
    <location>
        <begin position="59"/>
        <end position="79"/>
    </location>
</feature>
<keyword evidence="1" id="KW-0812">Transmembrane</keyword>
<keyword evidence="1" id="KW-0472">Membrane</keyword>
<organism evidence="2 3">
    <name type="scientific">Kaistia dalseonensis</name>
    <dbReference type="NCBI Taxonomy" id="410840"/>
    <lineage>
        <taxon>Bacteria</taxon>
        <taxon>Pseudomonadati</taxon>
        <taxon>Pseudomonadota</taxon>
        <taxon>Alphaproteobacteria</taxon>
        <taxon>Hyphomicrobiales</taxon>
        <taxon>Kaistiaceae</taxon>
        <taxon>Kaistia</taxon>
    </lineage>
</organism>
<proteinExistence type="predicted"/>
<name>A0ABU0H9T9_9HYPH</name>
<gene>
    <name evidence="2" type="ORF">QO014_003451</name>
</gene>
<comment type="caution">
    <text evidence="2">The sequence shown here is derived from an EMBL/GenBank/DDBJ whole genome shotgun (WGS) entry which is preliminary data.</text>
</comment>
<dbReference type="Proteomes" id="UP001241603">
    <property type="component" value="Unassembled WGS sequence"/>
</dbReference>
<accession>A0ABU0H9T9</accession>
<keyword evidence="1" id="KW-1133">Transmembrane helix</keyword>
<evidence type="ECO:0000256" key="1">
    <source>
        <dbReference type="SAM" id="Phobius"/>
    </source>
</evidence>
<keyword evidence="3" id="KW-1185">Reference proteome</keyword>
<reference evidence="2 3" key="1">
    <citation type="submission" date="2023-07" db="EMBL/GenBank/DDBJ databases">
        <title>Genomic Encyclopedia of Type Strains, Phase IV (KMG-IV): sequencing the most valuable type-strain genomes for metagenomic binning, comparative biology and taxonomic classification.</title>
        <authorList>
            <person name="Goeker M."/>
        </authorList>
    </citation>
    <scope>NUCLEOTIDE SEQUENCE [LARGE SCALE GENOMIC DNA]</scope>
    <source>
        <strain evidence="2 3">B6-8</strain>
    </source>
</reference>
<dbReference type="RefSeq" id="WP_266349955.1">
    <property type="nucleotide sequence ID" value="NZ_JAPKNG010000005.1"/>
</dbReference>
<protein>
    <submittedName>
        <fullName evidence="2">Prophage DNA circulation protein</fullName>
    </submittedName>
</protein>
<dbReference type="EMBL" id="JAUSVO010000005">
    <property type="protein sequence ID" value="MDQ0439050.1"/>
    <property type="molecule type" value="Genomic_DNA"/>
</dbReference>
<evidence type="ECO:0000313" key="2">
    <source>
        <dbReference type="EMBL" id="MDQ0439050.1"/>
    </source>
</evidence>
<sequence>MSTNREIAEAIALGKLLSDQLLVRGGPRGQSASDLRRAVAAFQTNLETSIRRQTLGSDIVALFAAALSAGISAVVFRNLREVTMASTARGDLAIWTRTAFRRQALIAETRRWSTVVFSNRDAVEATRAALTVAFDGVIEDASETGEYQIMRDFVTLFTAIQRHLAATAIPLPRVISYATPASLPSLVIAHRLYGDASRRLELVRENRVIHPLFMPVSGRALAT</sequence>
<evidence type="ECO:0000313" key="3">
    <source>
        <dbReference type="Proteomes" id="UP001241603"/>
    </source>
</evidence>